<protein>
    <submittedName>
        <fullName evidence="1">Uncharacterized protein</fullName>
    </submittedName>
</protein>
<sequence>MTCPSFPDRMESPGNSRWLARHSIAPGLPHAVRPASHPPCGAGRAVGVAVNTDDGQAVRPSSPSVVVATLTVFEGQAVFRAEFAAPAGRVFLFRLRRGSRLIIPSEIRP</sequence>
<name>A0A0S3EXG0_9SPHN</name>
<reference evidence="1 2" key="1">
    <citation type="submission" date="2015-11" db="EMBL/GenBank/DDBJ databases">
        <title>A Two-component Flavoprotein Monooxygenase System MeaXY Responsible for para-Hydroxylation of 2-Methyl-6-ethylaniline and 2,6-Diethylaniline in Sphingobium baderi DE-13.</title>
        <authorList>
            <person name="Cheng M."/>
            <person name="Meng Q."/>
            <person name="Yang Y."/>
            <person name="Chu C."/>
            <person name="Yan X."/>
            <person name="He J."/>
            <person name="Li S."/>
        </authorList>
    </citation>
    <scope>NUCLEOTIDE SEQUENCE [LARGE SCALE GENOMIC DNA]</scope>
    <source>
        <strain evidence="1 2">DE-13</strain>
    </source>
</reference>
<dbReference type="OrthoDB" id="7472789at2"/>
<keyword evidence="2" id="KW-1185">Reference proteome</keyword>
<accession>A0A0S3EXG0</accession>
<dbReference type="STRING" id="1332080.ATN00_07000"/>
<organism evidence="1 2">
    <name type="scientific">Sphingobium baderi</name>
    <dbReference type="NCBI Taxonomy" id="1332080"/>
    <lineage>
        <taxon>Bacteria</taxon>
        <taxon>Pseudomonadati</taxon>
        <taxon>Pseudomonadota</taxon>
        <taxon>Alphaproteobacteria</taxon>
        <taxon>Sphingomonadales</taxon>
        <taxon>Sphingomonadaceae</taxon>
        <taxon>Sphingobium</taxon>
    </lineage>
</organism>
<dbReference type="AlphaFoldDB" id="A0A0S3EXG0"/>
<proteinExistence type="predicted"/>
<gene>
    <name evidence="1" type="ORF">ATN00_07000</name>
</gene>
<dbReference type="Proteomes" id="UP000056968">
    <property type="component" value="Chromosome"/>
</dbReference>
<evidence type="ECO:0000313" key="1">
    <source>
        <dbReference type="EMBL" id="ALR20089.1"/>
    </source>
</evidence>
<evidence type="ECO:0000313" key="2">
    <source>
        <dbReference type="Proteomes" id="UP000056968"/>
    </source>
</evidence>
<dbReference type="KEGG" id="sbd:ATN00_07000"/>
<dbReference type="EMBL" id="CP013264">
    <property type="protein sequence ID" value="ALR20089.1"/>
    <property type="molecule type" value="Genomic_DNA"/>
</dbReference>